<keyword evidence="3 7" id="KW-0378">Hydrolase</keyword>
<evidence type="ECO:0000313" key="7">
    <source>
        <dbReference type="EMBL" id="SJZ65240.1"/>
    </source>
</evidence>
<dbReference type="InterPro" id="IPR036365">
    <property type="entry name" value="PGBD-like_sf"/>
</dbReference>
<dbReference type="Gene3D" id="1.10.101.10">
    <property type="entry name" value="PGBD-like superfamily/PGBD"/>
    <property type="match status" value="3"/>
</dbReference>
<gene>
    <name evidence="7" type="ORF">SAMN02745973_01295</name>
</gene>
<feature type="signal peptide" evidence="5">
    <location>
        <begin position="1"/>
        <end position="24"/>
    </location>
</feature>
<dbReference type="PROSITE" id="PS51935">
    <property type="entry name" value="NLPC_P60"/>
    <property type="match status" value="1"/>
</dbReference>
<feature type="chain" id="PRO_5012074904" evidence="5">
    <location>
        <begin position="25"/>
        <end position="391"/>
    </location>
</feature>
<dbReference type="AlphaFoldDB" id="A0A1T4MDU2"/>
<evidence type="ECO:0000256" key="4">
    <source>
        <dbReference type="ARBA" id="ARBA00022807"/>
    </source>
</evidence>
<evidence type="ECO:0000256" key="5">
    <source>
        <dbReference type="SAM" id="SignalP"/>
    </source>
</evidence>
<reference evidence="7 8" key="1">
    <citation type="submission" date="2017-02" db="EMBL/GenBank/DDBJ databases">
        <authorList>
            <person name="Peterson S.W."/>
        </authorList>
    </citation>
    <scope>NUCLEOTIDE SEQUENCE [LARGE SCALE GENOMIC DNA]</scope>
    <source>
        <strain evidence="7 8">DSM 15102</strain>
    </source>
</reference>
<evidence type="ECO:0000256" key="1">
    <source>
        <dbReference type="ARBA" id="ARBA00007074"/>
    </source>
</evidence>
<dbReference type="InterPro" id="IPR000064">
    <property type="entry name" value="NLP_P60_dom"/>
</dbReference>
<evidence type="ECO:0000256" key="2">
    <source>
        <dbReference type="ARBA" id="ARBA00022670"/>
    </source>
</evidence>
<proteinExistence type="inferred from homology"/>
<dbReference type="EMBL" id="FUWV01000007">
    <property type="protein sequence ID" value="SJZ65240.1"/>
    <property type="molecule type" value="Genomic_DNA"/>
</dbReference>
<evidence type="ECO:0000259" key="6">
    <source>
        <dbReference type="PROSITE" id="PS51935"/>
    </source>
</evidence>
<dbReference type="PANTHER" id="PTHR47053:SF1">
    <property type="entry name" value="MUREIN DD-ENDOPEPTIDASE MEPH-RELATED"/>
    <property type="match status" value="1"/>
</dbReference>
<protein>
    <submittedName>
        <fullName evidence="7">Cell wall-associated hydrolase, NlpC family</fullName>
    </submittedName>
</protein>
<keyword evidence="2" id="KW-0645">Protease</keyword>
<dbReference type="GO" id="GO:0006508">
    <property type="term" value="P:proteolysis"/>
    <property type="evidence" value="ECO:0007669"/>
    <property type="project" value="UniProtKB-KW"/>
</dbReference>
<evidence type="ECO:0000313" key="8">
    <source>
        <dbReference type="Proteomes" id="UP000196365"/>
    </source>
</evidence>
<dbReference type="Pfam" id="PF01471">
    <property type="entry name" value="PG_binding_1"/>
    <property type="match status" value="3"/>
</dbReference>
<comment type="similarity">
    <text evidence="1">Belongs to the peptidase C40 family.</text>
</comment>
<evidence type="ECO:0000256" key="3">
    <source>
        <dbReference type="ARBA" id="ARBA00022801"/>
    </source>
</evidence>
<dbReference type="PANTHER" id="PTHR47053">
    <property type="entry name" value="MUREIN DD-ENDOPEPTIDASE MEPH-RELATED"/>
    <property type="match status" value="1"/>
</dbReference>
<dbReference type="RefSeq" id="WP_087678731.1">
    <property type="nucleotide sequence ID" value="NZ_FUWV01000007.1"/>
</dbReference>
<dbReference type="Pfam" id="PF00877">
    <property type="entry name" value="NLPC_P60"/>
    <property type="match status" value="1"/>
</dbReference>
<dbReference type="InterPro" id="IPR036366">
    <property type="entry name" value="PGBDSf"/>
</dbReference>
<dbReference type="InterPro" id="IPR038765">
    <property type="entry name" value="Papain-like_cys_pep_sf"/>
</dbReference>
<dbReference type="InterPro" id="IPR002477">
    <property type="entry name" value="Peptidoglycan-bd-like"/>
</dbReference>
<organism evidence="7 8">
    <name type="scientific">Garciella nitratireducens DSM 15102</name>
    <dbReference type="NCBI Taxonomy" id="1121911"/>
    <lineage>
        <taxon>Bacteria</taxon>
        <taxon>Bacillati</taxon>
        <taxon>Bacillota</taxon>
        <taxon>Clostridia</taxon>
        <taxon>Eubacteriales</taxon>
        <taxon>Eubacteriaceae</taxon>
        <taxon>Garciella</taxon>
    </lineage>
</organism>
<keyword evidence="5" id="KW-0732">Signal</keyword>
<name>A0A1T4MDU2_9FIRM</name>
<keyword evidence="4" id="KW-0788">Thiol protease</keyword>
<feature type="domain" description="NlpC/P60" evidence="6">
    <location>
        <begin position="269"/>
        <end position="390"/>
    </location>
</feature>
<dbReference type="InterPro" id="IPR051202">
    <property type="entry name" value="Peptidase_C40"/>
</dbReference>
<dbReference type="Gene3D" id="3.90.1720.10">
    <property type="entry name" value="endopeptidase domain like (from Nostoc punctiforme)"/>
    <property type="match status" value="1"/>
</dbReference>
<dbReference type="GO" id="GO:0008234">
    <property type="term" value="F:cysteine-type peptidase activity"/>
    <property type="evidence" value="ECO:0007669"/>
    <property type="project" value="UniProtKB-KW"/>
</dbReference>
<dbReference type="OrthoDB" id="9808890at2"/>
<keyword evidence="8" id="KW-1185">Reference proteome</keyword>
<dbReference type="Proteomes" id="UP000196365">
    <property type="component" value="Unassembled WGS sequence"/>
</dbReference>
<dbReference type="SUPFAM" id="SSF54001">
    <property type="entry name" value="Cysteine proteinases"/>
    <property type="match status" value="1"/>
</dbReference>
<accession>A0A1T4MDU2</accession>
<dbReference type="SUPFAM" id="SSF47090">
    <property type="entry name" value="PGBD-like"/>
    <property type="match status" value="3"/>
</dbReference>
<sequence length="391" mass="41769">MKKSLKIFTVLTLLLITFTGSAFAQGLLGYGMAGSNVKNLQNNLHTLGYPIIWIDGIFGQNTKDAVMNFQKDNNLSADGIAGPNTFAALEKNLGTSSTNSSTLDRLLKYGTRGEDVRNLQNTLNSLGYNAGSADGIFGKNTKNAVMSFQKNNNLSADGIVGSNTFVALQQNPVKNSSTTNRPNSSSTLLKYGTRGEDVRNLQNTLNSLGYNAGSADGIFGKNTKNAVMSFQKNNNLSADGIVGPATLSKLNSTSSISKETSNRGSVASRSIIEKVIATAQSYLGVPYVWGGTSPSGFDCSGFTYYVLKQYGISIPRTSTTQYTQGTPVSKSNLQRGDFVFFNTSGSGVSHVGIYLGNNTFISATSSKGIAICSLNNSYWSPRYIGARRILY</sequence>